<protein>
    <recommendedName>
        <fullName evidence="4">Arrestin-like N-terminal domain-containing protein</fullName>
    </recommendedName>
</protein>
<sequence length="459" mass="49727">MSTASLPSYTPVPEHLHTPVYSELPQPDEYRLAVTNPPRSRSHSRQRPAAGGFVKQSKIGGVSLRLAQQDGDASMPEYGCGSSVDGEVTISKTDGVQSVEVKIEGFLQLKEIAEGGTTSVTLCSEKTTLWSKRSSSEPGSCPSTLRFSLTIPTTFSDSKGTYPLPPTYEVHLSGLPGFRANIDYSVSVTVYRSGKSSLLGLASAVNIAKAPSLPFGLGNTTLSTPFLYIPRTRPAVPLPPPLQPTPDGYMPTADWKLFQGTLQARTKGGKDIISKLFLPASRIFCLSEPIPFHVTFASSAFSLAAFMPYGPIVSLLSPTRTHTRIELLRQATCDVRNDVVNGTKTDMWRTDRIGEGVFQHAGDGPDWISFSGQITINPDIKVGGFKAGGLHVKDCIVLSMVPPDPKKSPFVELRQVVPIRLTTDSWSVVNPGMTESEYSVPSNPEDYVEAQPELGYYQD</sequence>
<dbReference type="HOGENOM" id="CLU_049916_0_0_1"/>
<keyword evidence="3" id="KW-1185">Reference proteome</keyword>
<dbReference type="EMBL" id="KB469312">
    <property type="protein sequence ID" value="EPQ51092.1"/>
    <property type="molecule type" value="Genomic_DNA"/>
</dbReference>
<dbReference type="RefSeq" id="XP_007870528.1">
    <property type="nucleotide sequence ID" value="XM_007872337.1"/>
</dbReference>
<feature type="region of interest" description="Disordered" evidence="1">
    <location>
        <begin position="1"/>
        <end position="54"/>
    </location>
</feature>
<dbReference type="OMA" id="PFIYYPR"/>
<accession>S7PUW2</accession>
<dbReference type="AlphaFoldDB" id="S7PUW2"/>
<dbReference type="KEGG" id="gtr:GLOTRDRAFT_118131"/>
<dbReference type="OrthoDB" id="3242181at2759"/>
<dbReference type="STRING" id="670483.S7PUW2"/>
<organism evidence="2 3">
    <name type="scientific">Gloeophyllum trabeum (strain ATCC 11539 / FP-39264 / Madison 617)</name>
    <name type="common">Brown rot fungus</name>
    <dbReference type="NCBI Taxonomy" id="670483"/>
    <lineage>
        <taxon>Eukaryota</taxon>
        <taxon>Fungi</taxon>
        <taxon>Dikarya</taxon>
        <taxon>Basidiomycota</taxon>
        <taxon>Agaricomycotina</taxon>
        <taxon>Agaricomycetes</taxon>
        <taxon>Gloeophyllales</taxon>
        <taxon>Gloeophyllaceae</taxon>
        <taxon>Gloeophyllum</taxon>
    </lineage>
</organism>
<gene>
    <name evidence="2" type="ORF">GLOTRDRAFT_118131</name>
</gene>
<dbReference type="eggNOG" id="ENOG502SJGY">
    <property type="taxonomic scope" value="Eukaryota"/>
</dbReference>
<feature type="region of interest" description="Disordered" evidence="1">
    <location>
        <begin position="434"/>
        <end position="459"/>
    </location>
</feature>
<reference evidence="2 3" key="1">
    <citation type="journal article" date="2012" name="Science">
        <title>The Paleozoic origin of enzymatic lignin decomposition reconstructed from 31 fungal genomes.</title>
        <authorList>
            <person name="Floudas D."/>
            <person name="Binder M."/>
            <person name="Riley R."/>
            <person name="Barry K."/>
            <person name="Blanchette R.A."/>
            <person name="Henrissat B."/>
            <person name="Martinez A.T."/>
            <person name="Otillar R."/>
            <person name="Spatafora J.W."/>
            <person name="Yadav J.S."/>
            <person name="Aerts A."/>
            <person name="Benoit I."/>
            <person name="Boyd A."/>
            <person name="Carlson A."/>
            <person name="Copeland A."/>
            <person name="Coutinho P.M."/>
            <person name="de Vries R.P."/>
            <person name="Ferreira P."/>
            <person name="Findley K."/>
            <person name="Foster B."/>
            <person name="Gaskell J."/>
            <person name="Glotzer D."/>
            <person name="Gorecki P."/>
            <person name="Heitman J."/>
            <person name="Hesse C."/>
            <person name="Hori C."/>
            <person name="Igarashi K."/>
            <person name="Jurgens J.A."/>
            <person name="Kallen N."/>
            <person name="Kersten P."/>
            <person name="Kohler A."/>
            <person name="Kuees U."/>
            <person name="Kumar T.K.A."/>
            <person name="Kuo A."/>
            <person name="LaButti K."/>
            <person name="Larrondo L.F."/>
            <person name="Lindquist E."/>
            <person name="Ling A."/>
            <person name="Lombard V."/>
            <person name="Lucas S."/>
            <person name="Lundell T."/>
            <person name="Martin R."/>
            <person name="McLaughlin D.J."/>
            <person name="Morgenstern I."/>
            <person name="Morin E."/>
            <person name="Murat C."/>
            <person name="Nagy L.G."/>
            <person name="Nolan M."/>
            <person name="Ohm R.A."/>
            <person name="Patyshakuliyeva A."/>
            <person name="Rokas A."/>
            <person name="Ruiz-Duenas F.J."/>
            <person name="Sabat G."/>
            <person name="Salamov A."/>
            <person name="Samejima M."/>
            <person name="Schmutz J."/>
            <person name="Slot J.C."/>
            <person name="St John F."/>
            <person name="Stenlid J."/>
            <person name="Sun H."/>
            <person name="Sun S."/>
            <person name="Syed K."/>
            <person name="Tsang A."/>
            <person name="Wiebenga A."/>
            <person name="Young D."/>
            <person name="Pisabarro A."/>
            <person name="Eastwood D.C."/>
            <person name="Martin F."/>
            <person name="Cullen D."/>
            <person name="Grigoriev I.V."/>
            <person name="Hibbett D.S."/>
        </authorList>
    </citation>
    <scope>NUCLEOTIDE SEQUENCE [LARGE SCALE GENOMIC DNA]</scope>
    <source>
        <strain evidence="2 3">ATCC 11539</strain>
    </source>
</reference>
<evidence type="ECO:0000256" key="1">
    <source>
        <dbReference type="SAM" id="MobiDB-lite"/>
    </source>
</evidence>
<evidence type="ECO:0000313" key="2">
    <source>
        <dbReference type="EMBL" id="EPQ51092.1"/>
    </source>
</evidence>
<evidence type="ECO:0000313" key="3">
    <source>
        <dbReference type="Proteomes" id="UP000030669"/>
    </source>
</evidence>
<proteinExistence type="predicted"/>
<dbReference type="GeneID" id="19300447"/>
<name>S7PUW2_GLOTA</name>
<dbReference type="Proteomes" id="UP000030669">
    <property type="component" value="Unassembled WGS sequence"/>
</dbReference>
<evidence type="ECO:0008006" key="4">
    <source>
        <dbReference type="Google" id="ProtNLM"/>
    </source>
</evidence>